<proteinExistence type="predicted"/>
<evidence type="ECO:0000313" key="1">
    <source>
        <dbReference type="EMBL" id="AGL28988.1"/>
    </source>
</evidence>
<evidence type="ECO:0000313" key="2">
    <source>
        <dbReference type="Proteomes" id="UP000013548"/>
    </source>
</evidence>
<dbReference type="Proteomes" id="UP000013548">
    <property type="component" value="Chromosome"/>
</dbReference>
<dbReference type="HOGENOM" id="CLU_2917767_0_0_11"/>
<dbReference type="AlphaFoldDB" id="R4MJG7"/>
<dbReference type="KEGG" id="mtuc:J113_24590"/>
<dbReference type="BioCyc" id="MTUB1310114:G13A2-3571-MONOMER"/>
<organism evidence="1 2">
    <name type="scientific">Mycobacterium tuberculosis CAS/NITR204</name>
    <dbReference type="NCBI Taxonomy" id="1310114"/>
    <lineage>
        <taxon>Bacteria</taxon>
        <taxon>Bacillati</taxon>
        <taxon>Actinomycetota</taxon>
        <taxon>Actinomycetes</taxon>
        <taxon>Mycobacteriales</taxon>
        <taxon>Mycobacteriaceae</taxon>
        <taxon>Mycobacterium</taxon>
        <taxon>Mycobacterium tuberculosis complex</taxon>
    </lineage>
</organism>
<dbReference type="EMBL" id="CP005386">
    <property type="protein sequence ID" value="AGL28988.1"/>
    <property type="molecule type" value="Genomic_DNA"/>
</dbReference>
<sequence>MDRGVCASQPVPRQRAGGNRFAAEEWFDHDRSVPSCTDTAVQRELRAENRPKSRPQFTLGA</sequence>
<name>R4MJG7_MYCTX</name>
<accession>R4MJG7</accession>
<reference evidence="1 2" key="1">
    <citation type="journal article" date="2013" name="Genome Announc.">
        <title>Whole-Genome Sequences of Four Clinical Isolates of Mycobacterium tuberculosis from Tamil Nadu, South India.</title>
        <authorList>
            <person name="Narayanan S."/>
            <person name="Deshpande U."/>
        </authorList>
    </citation>
    <scope>NUCLEOTIDE SEQUENCE [LARGE SCALE GENOMIC DNA]</scope>
    <source>
        <strain evidence="1 2">CAS/NITR204</strain>
    </source>
</reference>
<gene>
    <name evidence="1" type="ORF">J113_24590</name>
</gene>
<protein>
    <submittedName>
        <fullName evidence="1">Uncharacterized protein</fullName>
    </submittedName>
</protein>